<accession>A0ABY7HAT1</accession>
<dbReference type="Gene3D" id="3.30.530.20">
    <property type="match status" value="1"/>
</dbReference>
<proteinExistence type="predicted"/>
<reference evidence="1" key="1">
    <citation type="submission" date="2022-11" db="EMBL/GenBank/DDBJ databases">
        <title>Minimal conservation of predation-associated metabolite biosynthetic gene clusters underscores biosynthetic potential of Myxococcota including descriptions for ten novel species: Archangium lansinium sp. nov., Myxococcus landrumus sp. nov., Nannocystis bai.</title>
        <authorList>
            <person name="Ahearne A."/>
            <person name="Stevens C."/>
            <person name="Dowd S."/>
        </authorList>
    </citation>
    <scope>NUCLEOTIDE SEQUENCE</scope>
    <source>
        <strain evidence="1">Fl3</strain>
    </source>
</reference>
<dbReference type="Proteomes" id="UP001164459">
    <property type="component" value="Chromosome"/>
</dbReference>
<name>A0ABY7HAT1_9BACT</name>
<dbReference type="InterPro" id="IPR019587">
    <property type="entry name" value="Polyketide_cyclase/dehydratase"/>
</dbReference>
<protein>
    <submittedName>
        <fullName evidence="1">SRPBCC family protein</fullName>
    </submittedName>
</protein>
<evidence type="ECO:0000313" key="1">
    <source>
        <dbReference type="EMBL" id="WAS96114.1"/>
    </source>
</evidence>
<dbReference type="RefSeq" id="WP_269038455.1">
    <property type="nucleotide sequence ID" value="NZ_CP114040.1"/>
</dbReference>
<dbReference type="Pfam" id="PF10604">
    <property type="entry name" value="Polyketide_cyc2"/>
    <property type="match status" value="1"/>
</dbReference>
<dbReference type="EMBL" id="CP114040">
    <property type="protein sequence ID" value="WAS96114.1"/>
    <property type="molecule type" value="Genomic_DNA"/>
</dbReference>
<keyword evidence="2" id="KW-1185">Reference proteome</keyword>
<gene>
    <name evidence="1" type="ORF">O0S08_08110</name>
</gene>
<dbReference type="InterPro" id="IPR023393">
    <property type="entry name" value="START-like_dom_sf"/>
</dbReference>
<evidence type="ECO:0000313" key="2">
    <source>
        <dbReference type="Proteomes" id="UP001164459"/>
    </source>
</evidence>
<organism evidence="1 2">
    <name type="scientific">Nannocystis punicea</name>
    <dbReference type="NCBI Taxonomy" id="2995304"/>
    <lineage>
        <taxon>Bacteria</taxon>
        <taxon>Pseudomonadati</taxon>
        <taxon>Myxococcota</taxon>
        <taxon>Polyangia</taxon>
        <taxon>Nannocystales</taxon>
        <taxon>Nannocystaceae</taxon>
        <taxon>Nannocystis</taxon>
    </lineage>
</organism>
<sequence>MTTIYREILVDADVDASWAALCDVGAIHERLARGFVVDTTLAGEYRTVTFIGDVVVRERLIGRDDVRRRLAYAVVDNPEVRHHASFQVLPGDLGGSRLVWITDVAPDAAAPSFAAMIDTGVTAIRRTLGSSRQA</sequence>
<dbReference type="SUPFAM" id="SSF55961">
    <property type="entry name" value="Bet v1-like"/>
    <property type="match status" value="1"/>
</dbReference>
<dbReference type="CDD" id="cd07821">
    <property type="entry name" value="PYR_PYL_RCAR_like"/>
    <property type="match status" value="1"/>
</dbReference>